<dbReference type="OrthoDB" id="8118055at2759"/>
<comment type="catalytic activity">
    <reaction evidence="9">
        <text>N(4)-(alpha-D-Man-(1-&gt;2)-alpha-D-Man-(1-&gt;2)-alpha-D-Man-(1-&gt;3)-[alpha-D-Man-(1-&gt;3)-[alpha-D-Man-(1-&gt;2)-alpha-D-Man-(1-&gt;6)]-alpha-D-Man-(1-&gt;6)]-beta-D-Man-(1-&gt;4)-beta-D-GlcNAc-(1-&gt;4)-beta-D-GlcNAc)-L-asparaginyl-[protein] (N-glucan mannose isomer 8A1,2,3B1,3) + 3 H2O = N(4)-(alpha-D-Man-(1-&gt;3)-[alpha-D-Man-(1-&gt;3)-[alpha-D-Man-(1-&gt;6)]-alpha-D-Man-(1-&gt;6)]-beta-D-Man-(1-&gt;4)-beta-D-GlcNAc-(1-&gt;4)-beta-D-GlcNAc)-L-asparaginyl-[protein] (N-glucan mannose isomer 5A1,2) + 3 beta-D-mannose</text>
        <dbReference type="Rhea" id="RHEA:56028"/>
        <dbReference type="Rhea" id="RHEA-COMP:14358"/>
        <dbReference type="Rhea" id="RHEA-COMP:14367"/>
        <dbReference type="ChEBI" id="CHEBI:15377"/>
        <dbReference type="ChEBI" id="CHEBI:28563"/>
        <dbReference type="ChEBI" id="CHEBI:59087"/>
        <dbReference type="ChEBI" id="CHEBI:60628"/>
        <dbReference type="EC" id="3.2.1.113"/>
    </reaction>
</comment>
<evidence type="ECO:0000256" key="10">
    <source>
        <dbReference type="ARBA" id="ARBA00048605"/>
    </source>
</evidence>
<comment type="pathway">
    <text evidence="2">Protein modification; protein glycosylation.</text>
</comment>
<dbReference type="AlphaFoldDB" id="A0A6A6V2T0"/>
<keyword evidence="12" id="KW-0106">Calcium</keyword>
<keyword evidence="16" id="KW-1185">Reference proteome</keyword>
<dbReference type="PANTHER" id="PTHR11742">
    <property type="entry name" value="MANNOSYL-OLIGOSACCHARIDE ALPHA-1,2-MANNOSIDASE-RELATED"/>
    <property type="match status" value="1"/>
</dbReference>
<name>A0A6A6V2T0_9PLEO</name>
<accession>A0A6A6V2T0</accession>
<dbReference type="GO" id="GO:0036503">
    <property type="term" value="P:ERAD pathway"/>
    <property type="evidence" value="ECO:0007669"/>
    <property type="project" value="UniProtKB-ARBA"/>
</dbReference>
<evidence type="ECO:0000256" key="13">
    <source>
        <dbReference type="RuleBase" id="RU361193"/>
    </source>
</evidence>
<keyword evidence="8 13" id="KW-0326">Glycosidase</keyword>
<keyword evidence="7" id="KW-0325">Glycoprotein</keyword>
<evidence type="ECO:0000256" key="5">
    <source>
        <dbReference type="ARBA" id="ARBA00022801"/>
    </source>
</evidence>
<dbReference type="GO" id="GO:0016020">
    <property type="term" value="C:membrane"/>
    <property type="evidence" value="ECO:0007669"/>
    <property type="project" value="InterPro"/>
</dbReference>
<gene>
    <name evidence="15" type="ORF">M011DRAFT_407954</name>
</gene>
<dbReference type="InterPro" id="IPR012341">
    <property type="entry name" value="6hp_glycosidase-like_sf"/>
</dbReference>
<feature type="chain" id="PRO_5025420849" description="alpha-1,2-Mannosidase" evidence="14">
    <location>
        <begin position="21"/>
        <end position="523"/>
    </location>
</feature>
<feature type="active site" description="Proton donor" evidence="11">
    <location>
        <position position="124"/>
    </location>
</feature>
<feature type="active site" description="Proton donor" evidence="11">
    <location>
        <position position="376"/>
    </location>
</feature>
<dbReference type="InterPro" id="IPR001382">
    <property type="entry name" value="Glyco_hydro_47"/>
</dbReference>
<keyword evidence="6" id="KW-1015">Disulfide bond</keyword>
<evidence type="ECO:0000313" key="15">
    <source>
        <dbReference type="EMBL" id="KAF2744868.1"/>
    </source>
</evidence>
<evidence type="ECO:0000256" key="11">
    <source>
        <dbReference type="PIRSR" id="PIRSR601382-1"/>
    </source>
</evidence>
<keyword evidence="4 14" id="KW-0732">Signal</keyword>
<protein>
    <recommendedName>
        <fullName evidence="13">alpha-1,2-Mannosidase</fullName>
        <ecNumber evidence="13">3.2.1.-</ecNumber>
    </recommendedName>
</protein>
<dbReference type="Gene3D" id="1.50.10.10">
    <property type="match status" value="1"/>
</dbReference>
<proteinExistence type="inferred from homology"/>
<keyword evidence="5 13" id="KW-0378">Hydrolase</keyword>
<dbReference type="GO" id="GO:0005975">
    <property type="term" value="P:carbohydrate metabolic process"/>
    <property type="evidence" value="ECO:0007669"/>
    <property type="project" value="InterPro"/>
</dbReference>
<dbReference type="EMBL" id="MU006586">
    <property type="protein sequence ID" value="KAF2744868.1"/>
    <property type="molecule type" value="Genomic_DNA"/>
</dbReference>
<comment type="similarity">
    <text evidence="3 13">Belongs to the glycosyl hydrolase 47 family.</text>
</comment>
<dbReference type="GO" id="GO:0005509">
    <property type="term" value="F:calcium ion binding"/>
    <property type="evidence" value="ECO:0007669"/>
    <property type="project" value="InterPro"/>
</dbReference>
<dbReference type="Pfam" id="PF01532">
    <property type="entry name" value="Glyco_hydro_47"/>
    <property type="match status" value="1"/>
</dbReference>
<feature type="binding site" evidence="12">
    <location>
        <position position="505"/>
    </location>
    <ligand>
        <name>Ca(2+)</name>
        <dbReference type="ChEBI" id="CHEBI:29108"/>
    </ligand>
</feature>
<keyword evidence="12" id="KW-0479">Metal-binding</keyword>
<sequence length="523" mass="58241">MSPSTSKAIVLACILPPAFALSLNSHANIRPRQYDLPDPVDRAQAIIDAFRFSWDGYYKYAFPNDELHPITNGFSNSRNGWGASAVDALSTAIMMDQADIVYQILNYIPTIDFTRTATEISLFETTIRYLGGMISAWDLLTGPASHLLVDDSQVGLLLNQSVTLANTLSFAFDTPSGIPHNTLYFNNRSTCNCANSLATAGTLILEWVRLSDLTGNTTYATLVETAESHLLYPRPAAAQPFPGLLGTFLNTTSGQFLDARGGWGGSTDSFYEYLLKMYIYDPSRYSLMLDRWQLAADSTIAYLTSHPCPKPELLFPAEYIGRMLSNTSSHLAGFIGGNFILGGLVLGREDYIDYGLHLTDSFHAVYESTSTHIAPESFSWNTSSTPESQIPFYQQNGFWIFNSQYILRPEVIESYYYAYRATGDTKYQDWAWDAFVAINTTTRAGSGFSSIANVNPAEGEEVLYEDFMESFWFAETLKYVYLIHTEGGEEWQVGRGLDDVWVFNTEAHPIMVARNGGTKRSKG</sequence>
<organism evidence="15 16">
    <name type="scientific">Sporormia fimetaria CBS 119925</name>
    <dbReference type="NCBI Taxonomy" id="1340428"/>
    <lineage>
        <taxon>Eukaryota</taxon>
        <taxon>Fungi</taxon>
        <taxon>Dikarya</taxon>
        <taxon>Ascomycota</taxon>
        <taxon>Pezizomycotina</taxon>
        <taxon>Dothideomycetes</taxon>
        <taxon>Pleosporomycetidae</taxon>
        <taxon>Pleosporales</taxon>
        <taxon>Sporormiaceae</taxon>
        <taxon>Sporormia</taxon>
    </lineage>
</organism>
<feature type="active site" evidence="11">
    <location>
        <position position="410"/>
    </location>
</feature>
<dbReference type="EC" id="3.2.1.-" evidence="13"/>
<evidence type="ECO:0000256" key="1">
    <source>
        <dbReference type="ARBA" id="ARBA00001913"/>
    </source>
</evidence>
<evidence type="ECO:0000256" key="9">
    <source>
        <dbReference type="ARBA" id="ARBA00047669"/>
    </source>
</evidence>
<dbReference type="GO" id="GO:0004571">
    <property type="term" value="F:mannosyl-oligosaccharide 1,2-alpha-mannosidase activity"/>
    <property type="evidence" value="ECO:0007669"/>
    <property type="project" value="UniProtKB-EC"/>
</dbReference>
<evidence type="ECO:0000256" key="14">
    <source>
        <dbReference type="SAM" id="SignalP"/>
    </source>
</evidence>
<dbReference type="Proteomes" id="UP000799440">
    <property type="component" value="Unassembled WGS sequence"/>
</dbReference>
<dbReference type="SUPFAM" id="SSF48225">
    <property type="entry name" value="Seven-hairpin glycosidases"/>
    <property type="match status" value="1"/>
</dbReference>
<evidence type="ECO:0000256" key="6">
    <source>
        <dbReference type="ARBA" id="ARBA00023157"/>
    </source>
</evidence>
<dbReference type="GO" id="GO:0005783">
    <property type="term" value="C:endoplasmic reticulum"/>
    <property type="evidence" value="ECO:0007669"/>
    <property type="project" value="TreeGrafter"/>
</dbReference>
<feature type="active site" evidence="11">
    <location>
        <position position="268"/>
    </location>
</feature>
<comment type="cofactor">
    <cofactor evidence="1 12">
        <name>Ca(2+)</name>
        <dbReference type="ChEBI" id="CHEBI:29108"/>
    </cofactor>
</comment>
<evidence type="ECO:0000256" key="4">
    <source>
        <dbReference type="ARBA" id="ARBA00022729"/>
    </source>
</evidence>
<comment type="catalytic activity">
    <reaction evidence="10">
        <text>N(4)-(alpha-D-Man-(1-&gt;2)-alpha-D-Man-(1-&gt;2)-alpha-D-Man-(1-&gt;3)-[alpha-D-Man-(1-&gt;2)-alpha-D-Man-(1-&gt;3)-[alpha-D-Man-(1-&gt;2)-alpha-D-Man-(1-&gt;6)]-alpha-D-Man-(1-&gt;6)]-beta-D-Man-(1-&gt;4)-beta-D-GlcNAc-(1-&gt;4)-beta-D-GlcNAc)-L-asparaginyl-[protein] (N-glucan mannose isomer 9A1,2,3B1,2,3) + 4 H2O = N(4)-(alpha-D-Man-(1-&gt;3)-[alpha-D-Man-(1-&gt;3)-[alpha-D-Man-(1-&gt;6)]-alpha-D-Man-(1-&gt;6)]-beta-D-Man-(1-&gt;4)-beta-D-GlcNAc-(1-&gt;4)-beta-D-GlcNAc)-L-asparaginyl-[protein] (N-glucan mannose isomer 5A1,2) + 4 beta-D-mannose</text>
        <dbReference type="Rhea" id="RHEA:56008"/>
        <dbReference type="Rhea" id="RHEA-COMP:14356"/>
        <dbReference type="Rhea" id="RHEA-COMP:14367"/>
        <dbReference type="ChEBI" id="CHEBI:15377"/>
        <dbReference type="ChEBI" id="CHEBI:28563"/>
        <dbReference type="ChEBI" id="CHEBI:59087"/>
        <dbReference type="ChEBI" id="CHEBI:139493"/>
        <dbReference type="EC" id="3.2.1.113"/>
    </reaction>
</comment>
<dbReference type="PRINTS" id="PR00747">
    <property type="entry name" value="GLYHDRLASE47"/>
</dbReference>
<evidence type="ECO:0000256" key="3">
    <source>
        <dbReference type="ARBA" id="ARBA00007658"/>
    </source>
</evidence>
<reference evidence="15" key="1">
    <citation type="journal article" date="2020" name="Stud. Mycol.">
        <title>101 Dothideomycetes genomes: a test case for predicting lifestyles and emergence of pathogens.</title>
        <authorList>
            <person name="Haridas S."/>
            <person name="Albert R."/>
            <person name="Binder M."/>
            <person name="Bloem J."/>
            <person name="Labutti K."/>
            <person name="Salamov A."/>
            <person name="Andreopoulos B."/>
            <person name="Baker S."/>
            <person name="Barry K."/>
            <person name="Bills G."/>
            <person name="Bluhm B."/>
            <person name="Cannon C."/>
            <person name="Castanera R."/>
            <person name="Culley D."/>
            <person name="Daum C."/>
            <person name="Ezra D."/>
            <person name="Gonzalez J."/>
            <person name="Henrissat B."/>
            <person name="Kuo A."/>
            <person name="Liang C."/>
            <person name="Lipzen A."/>
            <person name="Lutzoni F."/>
            <person name="Magnuson J."/>
            <person name="Mondo S."/>
            <person name="Nolan M."/>
            <person name="Ohm R."/>
            <person name="Pangilinan J."/>
            <person name="Park H.-J."/>
            <person name="Ramirez L."/>
            <person name="Alfaro M."/>
            <person name="Sun H."/>
            <person name="Tritt A."/>
            <person name="Yoshinaga Y."/>
            <person name="Zwiers L.-H."/>
            <person name="Turgeon B."/>
            <person name="Goodwin S."/>
            <person name="Spatafora J."/>
            <person name="Crous P."/>
            <person name="Grigoriev I."/>
        </authorList>
    </citation>
    <scope>NUCLEOTIDE SEQUENCE</scope>
    <source>
        <strain evidence="15">CBS 119925</strain>
    </source>
</reference>
<evidence type="ECO:0000313" key="16">
    <source>
        <dbReference type="Proteomes" id="UP000799440"/>
    </source>
</evidence>
<dbReference type="FunFam" id="1.50.10.10:FF:000047">
    <property type="entry name" value="Mannosyl-oligosaccharide alpha-1,2-mannosidase"/>
    <property type="match status" value="1"/>
</dbReference>
<dbReference type="UniPathway" id="UPA00378"/>
<evidence type="ECO:0000256" key="7">
    <source>
        <dbReference type="ARBA" id="ARBA00023180"/>
    </source>
</evidence>
<dbReference type="InterPro" id="IPR050749">
    <property type="entry name" value="Glycosyl_Hydrolase_47"/>
</dbReference>
<evidence type="ECO:0000256" key="2">
    <source>
        <dbReference type="ARBA" id="ARBA00004922"/>
    </source>
</evidence>
<feature type="signal peptide" evidence="14">
    <location>
        <begin position="1"/>
        <end position="20"/>
    </location>
</feature>
<dbReference type="InterPro" id="IPR036026">
    <property type="entry name" value="Seven-hairpin_glycosidases"/>
</dbReference>
<evidence type="ECO:0000256" key="8">
    <source>
        <dbReference type="ARBA" id="ARBA00023295"/>
    </source>
</evidence>
<evidence type="ECO:0000256" key="12">
    <source>
        <dbReference type="PIRSR" id="PIRSR601382-2"/>
    </source>
</evidence>
<dbReference type="PANTHER" id="PTHR11742:SF101">
    <property type="entry name" value="MANNOSYL-OLIGOSACCHARIDE ALPHA-1,2-MANNOSIDASE 1B"/>
    <property type="match status" value="1"/>
</dbReference>